<accession>A0AC34QGW5</accession>
<evidence type="ECO:0000313" key="2">
    <source>
        <dbReference type="WBParaSite" id="JU765_v2.g16255.t1"/>
    </source>
</evidence>
<protein>
    <submittedName>
        <fullName evidence="2">FH2 domain-containing protein</fullName>
    </submittedName>
</protein>
<dbReference type="Proteomes" id="UP000887576">
    <property type="component" value="Unplaced"/>
</dbReference>
<name>A0AC34QGW5_9BILA</name>
<evidence type="ECO:0000313" key="1">
    <source>
        <dbReference type="Proteomes" id="UP000887576"/>
    </source>
</evidence>
<dbReference type="WBParaSite" id="JU765_v2.g16255.t1">
    <property type="protein sequence ID" value="JU765_v2.g16255.t1"/>
    <property type="gene ID" value="JU765_v2.g16255"/>
</dbReference>
<sequence length="758" mass="84578">MMLATNPSPGLSQFPINLLHNDDSIHNCTTPKGRSVSPKSADDNGGSATSASSPSTTPAFFNNNSLTQENNEIKIKTDGNQEAKSGSDNIFENISMLAQGNFWEKQSLMDAALYAMTGQQLSSRMRNSEMIQQLLNQQAILQQQFQPSSTLTALQLRQRAAQQLIGTVATSSNHQPTPSIKQDSMKPETGQSPDKKRGYPYTFQYCVLCQKNVHSSKLPCHIRQCHVGKPMFQCPACDFTSTYSKNNVKSHMVSLHGITGDPISYMDDYAEQVEEYMKKCFPNVRGRARPFLGRSTNNYSNTTNRQIGSNNHKGRHRNSAPSSGQSASPQAANEQPGLLSNGSHTSLLLPKFPLFNVRQNGPSLDVSIEKSFPEIKEEVAESPVQIPKIENVNETLSPKAVREVRENVQDFDENDKAIYTLFEHRFVPDSQIKGTVFETFTNSSDLIDRIDFSELAGYFENNNNRLLTANQVEKIAAVRKELPKKDFEIMFALYKCDTSLLTLNQVKLIKTIAPSEVDVRRFQLFCEANSVSNLSDEERFVVELSNTEQLLTRLKVMEMTHSYPDMLFNLQQEINLLSQAAVTSRQDSLLAIILQCSTIYANFLCGDFGAQLIRGVRVNEAIEVCSYELPNGVKIGKKIAEMLPLHGVGDSLIKKINLYNDACQYCFSSLENRVESLSNQMLQLEAERASLGIDSSSQTTGLVVEEAKLRESLRNAQAQMNETLSFYAENPNPLHHSTHPEDFFQAVGQLLSLLANEL</sequence>
<organism evidence="1 2">
    <name type="scientific">Panagrolaimus sp. JU765</name>
    <dbReference type="NCBI Taxonomy" id="591449"/>
    <lineage>
        <taxon>Eukaryota</taxon>
        <taxon>Metazoa</taxon>
        <taxon>Ecdysozoa</taxon>
        <taxon>Nematoda</taxon>
        <taxon>Chromadorea</taxon>
        <taxon>Rhabditida</taxon>
        <taxon>Tylenchina</taxon>
        <taxon>Panagrolaimomorpha</taxon>
        <taxon>Panagrolaimoidea</taxon>
        <taxon>Panagrolaimidae</taxon>
        <taxon>Panagrolaimus</taxon>
    </lineage>
</organism>
<proteinExistence type="predicted"/>
<reference evidence="2" key="1">
    <citation type="submission" date="2022-11" db="UniProtKB">
        <authorList>
            <consortium name="WormBaseParasite"/>
        </authorList>
    </citation>
    <scope>IDENTIFICATION</scope>
</reference>